<dbReference type="InterPro" id="IPR033116">
    <property type="entry name" value="TRYPSIN_SER"/>
</dbReference>
<keyword evidence="3" id="KW-0964">Secreted</keyword>
<dbReference type="GO" id="GO:0006508">
    <property type="term" value="P:proteolysis"/>
    <property type="evidence" value="ECO:0007669"/>
    <property type="project" value="UniProtKB-KW"/>
</dbReference>
<evidence type="ECO:0000313" key="15">
    <source>
        <dbReference type="EMBL" id="EDV49409.1"/>
    </source>
</evidence>
<evidence type="ECO:0000256" key="7">
    <source>
        <dbReference type="ARBA" id="ARBA00022825"/>
    </source>
</evidence>
<evidence type="ECO:0000256" key="11">
    <source>
        <dbReference type="ARBA" id="ARBA00038868"/>
    </source>
</evidence>
<dbReference type="InterPro" id="IPR001314">
    <property type="entry name" value="Peptidase_S1A"/>
</dbReference>
<evidence type="ECO:0000256" key="13">
    <source>
        <dbReference type="SAM" id="SignalP"/>
    </source>
</evidence>
<evidence type="ECO:0000256" key="8">
    <source>
        <dbReference type="ARBA" id="ARBA00023145"/>
    </source>
</evidence>
<evidence type="ECO:0000256" key="12">
    <source>
        <dbReference type="RuleBase" id="RU363034"/>
    </source>
</evidence>
<evidence type="ECO:0000313" key="16">
    <source>
        <dbReference type="Proteomes" id="UP000008711"/>
    </source>
</evidence>
<keyword evidence="9" id="KW-1015">Disulfide bond</keyword>
<keyword evidence="8" id="KW-0865">Zymogen</keyword>
<dbReference type="PANTHER" id="PTHR24276:SF91">
    <property type="entry name" value="AT26814P-RELATED"/>
    <property type="match status" value="1"/>
</dbReference>
<dbReference type="InterPro" id="IPR043504">
    <property type="entry name" value="Peptidase_S1_PA_chymotrypsin"/>
</dbReference>
<dbReference type="InterPro" id="IPR018114">
    <property type="entry name" value="TRYPSIN_HIS"/>
</dbReference>
<dbReference type="PROSITE" id="PS00134">
    <property type="entry name" value="TRYPSIN_HIS"/>
    <property type="match status" value="1"/>
</dbReference>
<keyword evidence="7 12" id="KW-0720">Serine protease</keyword>
<dbReference type="SMART" id="SM00020">
    <property type="entry name" value="Tryp_SPc"/>
    <property type="match status" value="1"/>
</dbReference>
<dbReference type="PROSITE" id="PS50240">
    <property type="entry name" value="TRYPSIN_DOM"/>
    <property type="match status" value="1"/>
</dbReference>
<dbReference type="GO" id="GO:0004252">
    <property type="term" value="F:serine-type endopeptidase activity"/>
    <property type="evidence" value="ECO:0007669"/>
    <property type="project" value="UniProtKB-EC"/>
</dbReference>
<evidence type="ECO:0000259" key="14">
    <source>
        <dbReference type="PROSITE" id="PS50240"/>
    </source>
</evidence>
<feature type="domain" description="Peptidase S1" evidence="14">
    <location>
        <begin position="31"/>
        <end position="262"/>
    </location>
</feature>
<dbReference type="MEROPS" id="S01.B51"/>
<keyword evidence="16" id="KW-1185">Reference proteome</keyword>
<evidence type="ECO:0000256" key="4">
    <source>
        <dbReference type="ARBA" id="ARBA00022670"/>
    </source>
</evidence>
<evidence type="ECO:0000256" key="9">
    <source>
        <dbReference type="ARBA" id="ARBA00023157"/>
    </source>
</evidence>
<dbReference type="PRINTS" id="PR00722">
    <property type="entry name" value="CHYMOTRYPSIN"/>
</dbReference>
<dbReference type="OMA" id="NWKSGGL"/>
<evidence type="ECO:0000256" key="5">
    <source>
        <dbReference type="ARBA" id="ARBA00022729"/>
    </source>
</evidence>
<dbReference type="Pfam" id="PF00089">
    <property type="entry name" value="Trypsin"/>
    <property type="match status" value="1"/>
</dbReference>
<dbReference type="FunFam" id="2.40.10.10:FF:000036">
    <property type="entry name" value="Trypsin beta"/>
    <property type="match status" value="1"/>
</dbReference>
<dbReference type="InterPro" id="IPR009003">
    <property type="entry name" value="Peptidase_S1_PA"/>
</dbReference>
<comment type="subcellular location">
    <subcellularLocation>
        <location evidence="1">Secreted</location>
        <location evidence="1">Extracellular space</location>
    </subcellularLocation>
</comment>
<dbReference type="HOGENOM" id="CLU_006842_7_4_1"/>
<evidence type="ECO:0000256" key="1">
    <source>
        <dbReference type="ARBA" id="ARBA00004239"/>
    </source>
</evidence>
<dbReference type="EMBL" id="CH954181">
    <property type="protein sequence ID" value="EDV49409.1"/>
    <property type="molecule type" value="Genomic_DNA"/>
</dbReference>
<organism evidence="15 16">
    <name type="scientific">Drosophila erecta</name>
    <name type="common">Fruit fly</name>
    <dbReference type="NCBI Taxonomy" id="7220"/>
    <lineage>
        <taxon>Eukaryota</taxon>
        <taxon>Metazoa</taxon>
        <taxon>Ecdysozoa</taxon>
        <taxon>Arthropoda</taxon>
        <taxon>Hexapoda</taxon>
        <taxon>Insecta</taxon>
        <taxon>Pterygota</taxon>
        <taxon>Neoptera</taxon>
        <taxon>Endopterygota</taxon>
        <taxon>Diptera</taxon>
        <taxon>Brachycera</taxon>
        <taxon>Muscomorpha</taxon>
        <taxon>Ephydroidea</taxon>
        <taxon>Drosophilidae</taxon>
        <taxon>Drosophila</taxon>
        <taxon>Sophophora</taxon>
    </lineage>
</organism>
<keyword evidence="6 12" id="KW-0378">Hydrolase</keyword>
<evidence type="ECO:0000256" key="10">
    <source>
        <dbReference type="ARBA" id="ARBA00036320"/>
    </source>
</evidence>
<dbReference type="PhylomeDB" id="B3P1F0"/>
<dbReference type="GO" id="GO:0005576">
    <property type="term" value="C:extracellular region"/>
    <property type="evidence" value="ECO:0007669"/>
    <property type="project" value="UniProtKB-SubCell"/>
</dbReference>
<dbReference type="CDD" id="cd00190">
    <property type="entry name" value="Tryp_SPc"/>
    <property type="match status" value="1"/>
</dbReference>
<dbReference type="PROSITE" id="PS00135">
    <property type="entry name" value="TRYPSIN_SER"/>
    <property type="match status" value="1"/>
</dbReference>
<dbReference type="SUPFAM" id="SSF50494">
    <property type="entry name" value="Trypsin-like serine proteases"/>
    <property type="match status" value="1"/>
</dbReference>
<dbReference type="eggNOG" id="KOG3627">
    <property type="taxonomic scope" value="Eukaryota"/>
</dbReference>
<comment type="similarity">
    <text evidence="2">Belongs to the peptidase S1 family.</text>
</comment>
<name>B3P1F0_DROER</name>
<dbReference type="AlphaFoldDB" id="B3P1F0"/>
<accession>B3P1F0</accession>
<protein>
    <recommendedName>
        <fullName evidence="11">trypsin</fullName>
        <ecNumber evidence="11">3.4.21.4</ecNumber>
    </recommendedName>
</protein>
<dbReference type="FunFam" id="2.40.10.10:FF:000197">
    <property type="entry name" value="chymotrypsin-1"/>
    <property type="match status" value="1"/>
</dbReference>
<evidence type="ECO:0000256" key="2">
    <source>
        <dbReference type="ARBA" id="ARBA00007664"/>
    </source>
</evidence>
<dbReference type="PANTHER" id="PTHR24276">
    <property type="entry name" value="POLYSERASE-RELATED"/>
    <property type="match status" value="1"/>
</dbReference>
<proteinExistence type="inferred from homology"/>
<dbReference type="InterPro" id="IPR050430">
    <property type="entry name" value="Peptidase_S1"/>
</dbReference>
<dbReference type="Proteomes" id="UP000008711">
    <property type="component" value="Unassembled WGS sequence"/>
</dbReference>
<feature type="chain" id="PRO_5002795984" description="trypsin" evidence="13">
    <location>
        <begin position="19"/>
        <end position="267"/>
    </location>
</feature>
<dbReference type="OrthoDB" id="6755574at2759"/>
<dbReference type="KEGG" id="der:6554094"/>
<keyword evidence="4 12" id="KW-0645">Protease</keyword>
<dbReference type="EC" id="3.4.21.4" evidence="11"/>
<keyword evidence="5 13" id="KW-0732">Signal</keyword>
<reference evidence="15 16" key="1">
    <citation type="journal article" date="2007" name="Nature">
        <title>Evolution of genes and genomes on the Drosophila phylogeny.</title>
        <authorList>
            <consortium name="Drosophila 12 Genomes Consortium"/>
            <person name="Clark A.G."/>
            <person name="Eisen M.B."/>
            <person name="Smith D.R."/>
            <person name="Bergman C.M."/>
            <person name="Oliver B."/>
            <person name="Markow T.A."/>
            <person name="Kaufman T.C."/>
            <person name="Kellis M."/>
            <person name="Gelbart W."/>
            <person name="Iyer V.N."/>
            <person name="Pollard D.A."/>
            <person name="Sackton T.B."/>
            <person name="Larracuente A.M."/>
            <person name="Singh N.D."/>
            <person name="Abad J.P."/>
            <person name="Abt D.N."/>
            <person name="Adryan B."/>
            <person name="Aguade M."/>
            <person name="Akashi H."/>
            <person name="Anderson W.W."/>
            <person name="Aquadro C.F."/>
            <person name="Ardell D.H."/>
            <person name="Arguello R."/>
            <person name="Artieri C.G."/>
            <person name="Barbash D.A."/>
            <person name="Barker D."/>
            <person name="Barsanti P."/>
            <person name="Batterham P."/>
            <person name="Batzoglou S."/>
            <person name="Begun D."/>
            <person name="Bhutkar A."/>
            <person name="Blanco E."/>
            <person name="Bosak S.A."/>
            <person name="Bradley R.K."/>
            <person name="Brand A.D."/>
            <person name="Brent M.R."/>
            <person name="Brooks A.N."/>
            <person name="Brown R.H."/>
            <person name="Butlin R.K."/>
            <person name="Caggese C."/>
            <person name="Calvi B.R."/>
            <person name="Bernardo de Carvalho A."/>
            <person name="Caspi A."/>
            <person name="Castrezana S."/>
            <person name="Celniker S.E."/>
            <person name="Chang J.L."/>
            <person name="Chapple C."/>
            <person name="Chatterji S."/>
            <person name="Chinwalla A."/>
            <person name="Civetta A."/>
            <person name="Clifton S.W."/>
            <person name="Comeron J.M."/>
            <person name="Costello J.C."/>
            <person name="Coyne J.A."/>
            <person name="Daub J."/>
            <person name="David R.G."/>
            <person name="Delcher A.L."/>
            <person name="Delehaunty K."/>
            <person name="Do C.B."/>
            <person name="Ebling H."/>
            <person name="Edwards K."/>
            <person name="Eickbush T."/>
            <person name="Evans J.D."/>
            <person name="Filipski A."/>
            <person name="Findeiss S."/>
            <person name="Freyhult E."/>
            <person name="Fulton L."/>
            <person name="Fulton R."/>
            <person name="Garcia A.C."/>
            <person name="Gardiner A."/>
            <person name="Garfield D.A."/>
            <person name="Garvin B.E."/>
            <person name="Gibson G."/>
            <person name="Gilbert D."/>
            <person name="Gnerre S."/>
            <person name="Godfrey J."/>
            <person name="Good R."/>
            <person name="Gotea V."/>
            <person name="Gravely B."/>
            <person name="Greenberg A.J."/>
            <person name="Griffiths-Jones S."/>
            <person name="Gross S."/>
            <person name="Guigo R."/>
            <person name="Gustafson E.A."/>
            <person name="Haerty W."/>
            <person name="Hahn M.W."/>
            <person name="Halligan D.L."/>
            <person name="Halpern A.L."/>
            <person name="Halter G.M."/>
            <person name="Han M.V."/>
            <person name="Heger A."/>
            <person name="Hillier L."/>
            <person name="Hinrichs A.S."/>
            <person name="Holmes I."/>
            <person name="Hoskins R.A."/>
            <person name="Hubisz M.J."/>
            <person name="Hultmark D."/>
            <person name="Huntley M.A."/>
            <person name="Jaffe D.B."/>
            <person name="Jagadeeshan S."/>
            <person name="Jeck W.R."/>
            <person name="Johnson J."/>
            <person name="Jones C.D."/>
            <person name="Jordan W.C."/>
            <person name="Karpen G.H."/>
            <person name="Kataoka E."/>
            <person name="Keightley P.D."/>
            <person name="Kheradpour P."/>
            <person name="Kirkness E.F."/>
            <person name="Koerich L.B."/>
            <person name="Kristiansen K."/>
            <person name="Kudrna D."/>
            <person name="Kulathinal R.J."/>
            <person name="Kumar S."/>
            <person name="Kwok R."/>
            <person name="Lander E."/>
            <person name="Langley C.H."/>
            <person name="Lapoint R."/>
            <person name="Lazzaro B.P."/>
            <person name="Lee S.J."/>
            <person name="Levesque L."/>
            <person name="Li R."/>
            <person name="Lin C.F."/>
            <person name="Lin M.F."/>
            <person name="Lindblad-Toh K."/>
            <person name="Llopart A."/>
            <person name="Long M."/>
            <person name="Low L."/>
            <person name="Lozovsky E."/>
            <person name="Lu J."/>
            <person name="Luo M."/>
            <person name="Machado C.A."/>
            <person name="Makalowski W."/>
            <person name="Marzo M."/>
            <person name="Matsuda M."/>
            <person name="Matzkin L."/>
            <person name="McAllister B."/>
            <person name="McBride C.S."/>
            <person name="McKernan B."/>
            <person name="McKernan K."/>
            <person name="Mendez-Lago M."/>
            <person name="Minx P."/>
            <person name="Mollenhauer M.U."/>
            <person name="Montooth K."/>
            <person name="Mount S.M."/>
            <person name="Mu X."/>
            <person name="Myers E."/>
            <person name="Negre B."/>
            <person name="Newfeld S."/>
            <person name="Nielsen R."/>
            <person name="Noor M.A."/>
            <person name="O'Grady P."/>
            <person name="Pachter L."/>
            <person name="Papaceit M."/>
            <person name="Parisi M.J."/>
            <person name="Parisi M."/>
            <person name="Parts L."/>
            <person name="Pedersen J.S."/>
            <person name="Pesole G."/>
            <person name="Phillippy A.M."/>
            <person name="Ponting C.P."/>
            <person name="Pop M."/>
            <person name="Porcelli D."/>
            <person name="Powell J.R."/>
            <person name="Prohaska S."/>
            <person name="Pruitt K."/>
            <person name="Puig M."/>
            <person name="Quesneville H."/>
            <person name="Ram K.R."/>
            <person name="Rand D."/>
            <person name="Rasmussen M.D."/>
            <person name="Reed L.K."/>
            <person name="Reenan R."/>
            <person name="Reily A."/>
            <person name="Remington K.A."/>
            <person name="Rieger T.T."/>
            <person name="Ritchie M.G."/>
            <person name="Robin C."/>
            <person name="Rogers Y.H."/>
            <person name="Rohde C."/>
            <person name="Rozas J."/>
            <person name="Rubenfield M.J."/>
            <person name="Ruiz A."/>
            <person name="Russo S."/>
            <person name="Salzberg S.L."/>
            <person name="Sanchez-Gracia A."/>
            <person name="Saranga D.J."/>
            <person name="Sato H."/>
            <person name="Schaeffer S.W."/>
            <person name="Schatz M.C."/>
            <person name="Schlenke T."/>
            <person name="Schwartz R."/>
            <person name="Segarra C."/>
            <person name="Singh R.S."/>
            <person name="Sirot L."/>
            <person name="Sirota M."/>
            <person name="Sisneros N.B."/>
            <person name="Smith C.D."/>
            <person name="Smith T.F."/>
            <person name="Spieth J."/>
            <person name="Stage D.E."/>
            <person name="Stark A."/>
            <person name="Stephan W."/>
            <person name="Strausberg R.L."/>
            <person name="Strempel S."/>
            <person name="Sturgill D."/>
            <person name="Sutton G."/>
            <person name="Sutton G.G."/>
            <person name="Tao W."/>
            <person name="Teichmann S."/>
            <person name="Tobari Y.N."/>
            <person name="Tomimura Y."/>
            <person name="Tsolas J.M."/>
            <person name="Valente V.L."/>
            <person name="Venter E."/>
            <person name="Venter J.C."/>
            <person name="Vicario S."/>
            <person name="Vieira F.G."/>
            <person name="Vilella A.J."/>
            <person name="Villasante A."/>
            <person name="Walenz B."/>
            <person name="Wang J."/>
            <person name="Wasserman M."/>
            <person name="Watts T."/>
            <person name="Wilson D."/>
            <person name="Wilson R.K."/>
            <person name="Wing R.A."/>
            <person name="Wolfner M.F."/>
            <person name="Wong A."/>
            <person name="Wong G.K."/>
            <person name="Wu C.I."/>
            <person name="Wu G."/>
            <person name="Yamamoto D."/>
            <person name="Yang H.P."/>
            <person name="Yang S.P."/>
            <person name="Yorke J.A."/>
            <person name="Yoshida K."/>
            <person name="Zdobnov E."/>
            <person name="Zhang P."/>
            <person name="Zhang Y."/>
            <person name="Zimin A.V."/>
            <person name="Baldwin J."/>
            <person name="Abdouelleil A."/>
            <person name="Abdulkadir J."/>
            <person name="Abebe A."/>
            <person name="Abera B."/>
            <person name="Abreu J."/>
            <person name="Acer S.C."/>
            <person name="Aftuck L."/>
            <person name="Alexander A."/>
            <person name="An P."/>
            <person name="Anderson E."/>
            <person name="Anderson S."/>
            <person name="Arachi H."/>
            <person name="Azer M."/>
            <person name="Bachantsang P."/>
            <person name="Barry A."/>
            <person name="Bayul T."/>
            <person name="Berlin A."/>
            <person name="Bessette D."/>
            <person name="Bloom T."/>
            <person name="Blye J."/>
            <person name="Boguslavskiy L."/>
            <person name="Bonnet C."/>
            <person name="Boukhgalter B."/>
            <person name="Bourzgui I."/>
            <person name="Brown A."/>
            <person name="Cahill P."/>
            <person name="Channer S."/>
            <person name="Cheshatsang Y."/>
            <person name="Chuda L."/>
            <person name="Citroen M."/>
            <person name="Collymore A."/>
            <person name="Cooke P."/>
            <person name="Costello M."/>
            <person name="D'Aco K."/>
            <person name="Daza R."/>
            <person name="De Haan G."/>
            <person name="DeGray S."/>
            <person name="DeMaso C."/>
            <person name="Dhargay N."/>
            <person name="Dooley K."/>
            <person name="Dooley E."/>
            <person name="Doricent M."/>
            <person name="Dorje P."/>
            <person name="Dorjee K."/>
            <person name="Dupes A."/>
            <person name="Elong R."/>
            <person name="Falk J."/>
            <person name="Farina A."/>
            <person name="Faro S."/>
            <person name="Ferguson D."/>
            <person name="Fisher S."/>
            <person name="Foley C.D."/>
            <person name="Franke A."/>
            <person name="Friedrich D."/>
            <person name="Gadbois L."/>
            <person name="Gearin G."/>
            <person name="Gearin C.R."/>
            <person name="Giannoukos G."/>
            <person name="Goode T."/>
            <person name="Graham J."/>
            <person name="Grandbois E."/>
            <person name="Grewal S."/>
            <person name="Gyaltsen K."/>
            <person name="Hafez N."/>
            <person name="Hagos B."/>
            <person name="Hall J."/>
            <person name="Henson C."/>
            <person name="Hollinger A."/>
            <person name="Honan T."/>
            <person name="Huard M.D."/>
            <person name="Hughes L."/>
            <person name="Hurhula B."/>
            <person name="Husby M.E."/>
            <person name="Kamat A."/>
            <person name="Kanga B."/>
            <person name="Kashin S."/>
            <person name="Khazanovich D."/>
            <person name="Kisner P."/>
            <person name="Lance K."/>
            <person name="Lara M."/>
            <person name="Lee W."/>
            <person name="Lennon N."/>
            <person name="Letendre F."/>
            <person name="LeVine R."/>
            <person name="Lipovsky A."/>
            <person name="Liu X."/>
            <person name="Liu J."/>
            <person name="Liu S."/>
            <person name="Lokyitsang T."/>
            <person name="Lokyitsang Y."/>
            <person name="Lubonja R."/>
            <person name="Lui A."/>
            <person name="MacDonald P."/>
            <person name="Magnisalis V."/>
            <person name="Maru K."/>
            <person name="Matthews C."/>
            <person name="McCusker W."/>
            <person name="McDonough S."/>
            <person name="Mehta T."/>
            <person name="Meldrim J."/>
            <person name="Meneus L."/>
            <person name="Mihai O."/>
            <person name="Mihalev A."/>
            <person name="Mihova T."/>
            <person name="Mittelman R."/>
            <person name="Mlenga V."/>
            <person name="Montmayeur A."/>
            <person name="Mulrain L."/>
            <person name="Navidi A."/>
            <person name="Naylor J."/>
            <person name="Negash T."/>
            <person name="Nguyen T."/>
            <person name="Nguyen N."/>
            <person name="Nicol R."/>
            <person name="Norbu C."/>
            <person name="Norbu N."/>
            <person name="Novod N."/>
            <person name="O'Neill B."/>
            <person name="Osman S."/>
            <person name="Markiewicz E."/>
            <person name="Oyono O.L."/>
            <person name="Patti C."/>
            <person name="Phunkhang P."/>
            <person name="Pierre F."/>
            <person name="Priest M."/>
            <person name="Raghuraman S."/>
            <person name="Rege F."/>
            <person name="Reyes R."/>
            <person name="Rise C."/>
            <person name="Rogov P."/>
            <person name="Ross K."/>
            <person name="Ryan E."/>
            <person name="Settipalli S."/>
            <person name="Shea T."/>
            <person name="Sherpa N."/>
            <person name="Shi L."/>
            <person name="Shih D."/>
            <person name="Sparrow T."/>
            <person name="Spaulding J."/>
            <person name="Stalker J."/>
            <person name="Stange-Thomann N."/>
            <person name="Stavropoulos S."/>
            <person name="Stone C."/>
            <person name="Strader C."/>
            <person name="Tesfaye S."/>
            <person name="Thomson T."/>
            <person name="Thoulutsang Y."/>
            <person name="Thoulutsang D."/>
            <person name="Topham K."/>
            <person name="Topping I."/>
            <person name="Tsamla T."/>
            <person name="Vassiliev H."/>
            <person name="Vo A."/>
            <person name="Wangchuk T."/>
            <person name="Wangdi T."/>
            <person name="Weiand M."/>
            <person name="Wilkinson J."/>
            <person name="Wilson A."/>
            <person name="Yadav S."/>
            <person name="Young G."/>
            <person name="Yu Q."/>
            <person name="Zembek L."/>
            <person name="Zhong D."/>
            <person name="Zimmer A."/>
            <person name="Zwirko Z."/>
            <person name="Jaffe D.B."/>
            <person name="Alvarez P."/>
            <person name="Brockman W."/>
            <person name="Butler J."/>
            <person name="Chin C."/>
            <person name="Gnerre S."/>
            <person name="Grabherr M."/>
            <person name="Kleber M."/>
            <person name="Mauceli E."/>
            <person name="MacCallum I."/>
        </authorList>
    </citation>
    <scope>NUCLEOTIDE SEQUENCE [LARGE SCALE GENOMIC DNA]</scope>
    <source>
        <strain evidence="15 16">TSC#14021-0224.01</strain>
    </source>
</reference>
<evidence type="ECO:0000256" key="3">
    <source>
        <dbReference type="ARBA" id="ARBA00022525"/>
    </source>
</evidence>
<reference evidence="15 16" key="2">
    <citation type="journal article" date="2008" name="Bioinformatics">
        <title>Assembly reconciliation.</title>
        <authorList>
            <person name="Zimin A.V."/>
            <person name="Smith D.R."/>
            <person name="Sutton G."/>
            <person name="Yorke J.A."/>
        </authorList>
    </citation>
    <scope>NUCLEOTIDE SEQUENCE [LARGE SCALE GENOMIC DNA]</scope>
    <source>
        <strain evidence="15 16">TSC#14021-0224.01</strain>
    </source>
</reference>
<sequence>MVVLLLFCMPLILRQGLADVVTPTTESPIRINGGQRVNETVPFQVSLQMQRRGRWQHFCGGSIVSGQHVLTAAHCMEKMKVEDVSVVVGTLNWKAGGLRHRVVTKHVHPQYSMNPRIINDIALVKVTPPFRLQRSDISTIPIGGSDRIGEKVPVRLTGWGSTTSSTASATLPDQLQALNYRTISNEDCNQKGFRVTRNEICALAVHGQGACVGDSGGPLIKPGLQPQLVGIVSYGSSTCAQGRPDVYTRVSSFLPYISQVINKDLAQ</sequence>
<evidence type="ECO:0000256" key="6">
    <source>
        <dbReference type="ARBA" id="ARBA00022801"/>
    </source>
</evidence>
<gene>
    <name evidence="15" type="primary">Dere\GG18673</name>
    <name evidence="15" type="ORF">Dere_GG18673</name>
</gene>
<comment type="catalytic activity">
    <reaction evidence="10">
        <text>Preferential cleavage: Arg-|-Xaa, Lys-|-Xaa.</text>
        <dbReference type="EC" id="3.4.21.4"/>
    </reaction>
</comment>
<feature type="signal peptide" evidence="13">
    <location>
        <begin position="1"/>
        <end position="18"/>
    </location>
</feature>
<dbReference type="Gene3D" id="2.40.10.10">
    <property type="entry name" value="Trypsin-like serine proteases"/>
    <property type="match status" value="2"/>
</dbReference>
<dbReference type="InterPro" id="IPR001254">
    <property type="entry name" value="Trypsin_dom"/>
</dbReference>